<organismHost>
    <name type="scientific">Chlorella</name>
    <dbReference type="NCBI Taxonomy" id="3071"/>
</organismHost>
<dbReference type="EMBL" id="DQ491002">
    <property type="protein sequence ID" value="ABT14597.1"/>
    <property type="molecule type" value="Genomic_DNA"/>
</dbReference>
<accession>A7IW73</accession>
<organism evidence="1 2">
    <name type="scientific">Paramecium bursaria Chlorella virus NY2A</name>
    <name type="common">PBCV-NY2A</name>
    <dbReference type="NCBI Taxonomy" id="46021"/>
    <lineage>
        <taxon>Viruses</taxon>
        <taxon>Varidnaviria</taxon>
        <taxon>Bamfordvirae</taxon>
        <taxon>Nucleocytoviricota</taxon>
        <taxon>Megaviricetes</taxon>
        <taxon>Algavirales</taxon>
        <taxon>Phycodnaviridae</taxon>
        <taxon>Chlorovirus</taxon>
        <taxon>Chlorovirus americanus</taxon>
    </lineage>
</organism>
<dbReference type="Proteomes" id="UP000202419">
    <property type="component" value="Segment"/>
</dbReference>
<keyword evidence="2" id="KW-1185">Reference proteome</keyword>
<name>A7IW73_PBCVN</name>
<proteinExistence type="predicted"/>
<evidence type="ECO:0000313" key="1">
    <source>
        <dbReference type="EMBL" id="ABT14597.1"/>
    </source>
</evidence>
<dbReference type="KEGG" id="vg:5659289"/>
<reference evidence="1 2" key="1">
    <citation type="journal article" date="2007" name="Virology">
        <title>Sequence and annotation of the 369-kb NY-2A and the 345-kb AR158 viruses that infect Chlorella NC64A.</title>
        <authorList>
            <person name="Fitzgerald L.A."/>
            <person name="Graves M.V."/>
            <person name="Li X."/>
            <person name="Feldblyum T."/>
            <person name="Nierman W.C."/>
            <person name="Van Etten J.L."/>
        </authorList>
    </citation>
    <scope>NUCLEOTIDE SEQUENCE [LARGE SCALE GENOMIC DNA]</scope>
    <source>
        <strain evidence="1 2">NY-2A</strain>
    </source>
</reference>
<sequence length="75" mass="8438">MSSKSSSSSSTSSSTNDFSFTMFVISLNISSNRTIAFCLYFEITSFVSFRESSFAKILPFRLQYEHVFTLYSQGG</sequence>
<evidence type="ECO:0000313" key="2">
    <source>
        <dbReference type="Proteomes" id="UP000202419"/>
    </source>
</evidence>
<dbReference type="RefSeq" id="YP_001497394.1">
    <property type="nucleotide sequence ID" value="NC_009898.1"/>
</dbReference>
<protein>
    <submittedName>
        <fullName evidence="1">Uncharacterized protein b198R</fullName>
    </submittedName>
</protein>
<dbReference type="GeneID" id="5659289"/>
<gene>
    <name evidence="1" type="primary">b198R</name>
    <name evidence="1" type="ORF">NY2A_b198R</name>
</gene>